<gene>
    <name evidence="3" type="ORF">GCK32_009830</name>
</gene>
<dbReference type="EMBL" id="WIXE01017233">
    <property type="protein sequence ID" value="KAK5971902.1"/>
    <property type="molecule type" value="Genomic_DNA"/>
</dbReference>
<proteinExistence type="predicted"/>
<keyword evidence="1" id="KW-0732">Signal</keyword>
<keyword evidence="4" id="KW-1185">Reference proteome</keyword>
<dbReference type="PANTHER" id="PTHR10334">
    <property type="entry name" value="CYSTEINE-RICH SECRETORY PROTEIN-RELATED"/>
    <property type="match status" value="1"/>
</dbReference>
<sequence length="232" mass="25987">MVILAPIVAYLTLLHTPGWAGMCSDKDGMSDEVRQAFVDKHNEYRSLVAKGKAVNGIGGFAPKAARMFKMKYDCDVEKKRHGWGENLWAISVPDYNKTKSAISATYAWFKELERYGVPAKNVLTMDVFNRGVGHYTQVVWQQSDRIGCAVKTCSKTTYAGCQYKDAGNVLNNPIYDIGNPCRKDTDCQYEILTSVLGDKVFEILFEFNSVFSSLKNAKNDKAASAEWVQVTY</sequence>
<dbReference type="Pfam" id="PF00188">
    <property type="entry name" value="CAP"/>
    <property type="match status" value="1"/>
</dbReference>
<accession>A0AAN8F427</accession>
<dbReference type="AlphaFoldDB" id="A0AAN8F427"/>
<feature type="domain" description="SCP" evidence="2">
    <location>
        <begin position="32"/>
        <end position="171"/>
    </location>
</feature>
<evidence type="ECO:0000256" key="1">
    <source>
        <dbReference type="SAM" id="SignalP"/>
    </source>
</evidence>
<dbReference type="SMART" id="SM00198">
    <property type="entry name" value="SCP"/>
    <property type="match status" value="1"/>
</dbReference>
<dbReference type="PROSITE" id="PS01009">
    <property type="entry name" value="CRISP_1"/>
    <property type="match status" value="1"/>
</dbReference>
<dbReference type="InterPro" id="IPR001283">
    <property type="entry name" value="CRISP-related"/>
</dbReference>
<dbReference type="GO" id="GO:0005576">
    <property type="term" value="C:extracellular region"/>
    <property type="evidence" value="ECO:0007669"/>
    <property type="project" value="InterPro"/>
</dbReference>
<feature type="signal peptide" evidence="1">
    <location>
        <begin position="1"/>
        <end position="20"/>
    </location>
</feature>
<evidence type="ECO:0000313" key="4">
    <source>
        <dbReference type="Proteomes" id="UP001331761"/>
    </source>
</evidence>
<evidence type="ECO:0000259" key="2">
    <source>
        <dbReference type="SMART" id="SM00198"/>
    </source>
</evidence>
<dbReference type="Proteomes" id="UP001331761">
    <property type="component" value="Unassembled WGS sequence"/>
</dbReference>
<dbReference type="Gene3D" id="3.40.33.10">
    <property type="entry name" value="CAP"/>
    <property type="match status" value="1"/>
</dbReference>
<comment type="caution">
    <text evidence="3">The sequence shown here is derived from an EMBL/GenBank/DDBJ whole genome shotgun (WGS) entry which is preliminary data.</text>
</comment>
<feature type="chain" id="PRO_5042988866" evidence="1">
    <location>
        <begin position="21"/>
        <end position="232"/>
    </location>
</feature>
<dbReference type="PRINTS" id="PR00837">
    <property type="entry name" value="V5TPXLIKE"/>
</dbReference>
<reference evidence="3 4" key="1">
    <citation type="submission" date="2019-10" db="EMBL/GenBank/DDBJ databases">
        <title>Assembly and Annotation for the nematode Trichostrongylus colubriformis.</title>
        <authorList>
            <person name="Martin J."/>
        </authorList>
    </citation>
    <scope>NUCLEOTIDE SEQUENCE [LARGE SCALE GENOMIC DNA]</scope>
    <source>
        <strain evidence="3">G859</strain>
        <tissue evidence="3">Whole worm</tissue>
    </source>
</reference>
<dbReference type="CDD" id="cd05380">
    <property type="entry name" value="CAP_euk"/>
    <property type="match status" value="1"/>
</dbReference>
<dbReference type="InterPro" id="IPR014044">
    <property type="entry name" value="CAP_dom"/>
</dbReference>
<dbReference type="InterPro" id="IPR018244">
    <property type="entry name" value="Allrgn_V5/Tpx1_CS"/>
</dbReference>
<name>A0AAN8F427_TRICO</name>
<evidence type="ECO:0000313" key="3">
    <source>
        <dbReference type="EMBL" id="KAK5971902.1"/>
    </source>
</evidence>
<dbReference type="InterPro" id="IPR035940">
    <property type="entry name" value="CAP_sf"/>
</dbReference>
<protein>
    <submittedName>
        <fullName evidence="3">C-type single domain activation associated secreted protein ASP3</fullName>
    </submittedName>
</protein>
<dbReference type="SUPFAM" id="SSF55797">
    <property type="entry name" value="PR-1-like"/>
    <property type="match status" value="1"/>
</dbReference>
<organism evidence="3 4">
    <name type="scientific">Trichostrongylus colubriformis</name>
    <name type="common">Black scour worm</name>
    <dbReference type="NCBI Taxonomy" id="6319"/>
    <lineage>
        <taxon>Eukaryota</taxon>
        <taxon>Metazoa</taxon>
        <taxon>Ecdysozoa</taxon>
        <taxon>Nematoda</taxon>
        <taxon>Chromadorea</taxon>
        <taxon>Rhabditida</taxon>
        <taxon>Rhabditina</taxon>
        <taxon>Rhabditomorpha</taxon>
        <taxon>Strongyloidea</taxon>
        <taxon>Trichostrongylidae</taxon>
        <taxon>Trichostrongylus</taxon>
    </lineage>
</organism>